<evidence type="ECO:0000256" key="1">
    <source>
        <dbReference type="ARBA" id="ARBA00004613"/>
    </source>
</evidence>
<accession>A0A1Y2G1B7</accession>
<dbReference type="AlphaFoldDB" id="A0A1Y2G1B7"/>
<feature type="signal peptide" evidence="5">
    <location>
        <begin position="1"/>
        <end position="18"/>
    </location>
</feature>
<comment type="caution">
    <text evidence="7">The sequence shown here is derived from an EMBL/GenBank/DDBJ whole genome shotgun (WGS) entry which is preliminary data.</text>
</comment>
<keyword evidence="4" id="KW-1015">Disulfide bond</keyword>
<dbReference type="PROSITE" id="PS52012">
    <property type="entry name" value="CFEM"/>
    <property type="match status" value="1"/>
</dbReference>
<evidence type="ECO:0000313" key="7">
    <source>
        <dbReference type="EMBL" id="ORY90704.1"/>
    </source>
</evidence>
<keyword evidence="8" id="KW-1185">Reference proteome</keyword>
<evidence type="ECO:0000259" key="6">
    <source>
        <dbReference type="PROSITE" id="PS52012"/>
    </source>
</evidence>
<evidence type="ECO:0000256" key="5">
    <source>
        <dbReference type="SAM" id="SignalP"/>
    </source>
</evidence>
<evidence type="ECO:0000256" key="3">
    <source>
        <dbReference type="ARBA" id="ARBA00022729"/>
    </source>
</evidence>
<protein>
    <recommendedName>
        <fullName evidence="6">CFEM domain-containing protein</fullName>
    </recommendedName>
</protein>
<sequence>MLASVLTLVALGAASVQAAPASLGPRASTVSTCLDTCLTSAASNTTCGTDYTSSECGCSSDFRSAAKSCTYEACSDEVQTLYSLFTEYCDGGEIVAATAAGASATTTAALSSATDANGYTTCQKTCAESAFTNTTCGSSYLSSDCLCDSSYYSAVKVCLYQTEDGACASDVTSWYNILNKVTCPSASSLASQATASAAATTAAASGASLSSSAAAASTTAPSSGAISLKAGAFGLLSMALGSALLL</sequence>
<gene>
    <name evidence="7" type="ORF">BCR35DRAFT_342091</name>
</gene>
<dbReference type="InterPro" id="IPR008427">
    <property type="entry name" value="Extracellular_membr_CFEM_dom"/>
</dbReference>
<dbReference type="InParanoid" id="A0A1Y2G1B7"/>
<proteinExistence type="predicted"/>
<dbReference type="Proteomes" id="UP000193467">
    <property type="component" value="Unassembled WGS sequence"/>
</dbReference>
<name>A0A1Y2G1B7_9BASI</name>
<dbReference type="GO" id="GO:0005576">
    <property type="term" value="C:extracellular region"/>
    <property type="evidence" value="ECO:0007669"/>
    <property type="project" value="UniProtKB-SubCell"/>
</dbReference>
<keyword evidence="3 5" id="KW-0732">Signal</keyword>
<feature type="domain" description="CFEM" evidence="6">
    <location>
        <begin position="92"/>
        <end position="210"/>
    </location>
</feature>
<comment type="subcellular location">
    <subcellularLocation>
        <location evidence="1">Secreted</location>
    </subcellularLocation>
</comment>
<feature type="chain" id="PRO_5012734171" description="CFEM domain-containing protein" evidence="5">
    <location>
        <begin position="19"/>
        <end position="246"/>
    </location>
</feature>
<organism evidence="7 8">
    <name type="scientific">Leucosporidium creatinivorum</name>
    <dbReference type="NCBI Taxonomy" id="106004"/>
    <lineage>
        <taxon>Eukaryota</taxon>
        <taxon>Fungi</taxon>
        <taxon>Dikarya</taxon>
        <taxon>Basidiomycota</taxon>
        <taxon>Pucciniomycotina</taxon>
        <taxon>Microbotryomycetes</taxon>
        <taxon>Leucosporidiales</taxon>
        <taxon>Leucosporidium</taxon>
    </lineage>
</organism>
<reference evidence="7 8" key="1">
    <citation type="submission" date="2016-07" db="EMBL/GenBank/DDBJ databases">
        <title>Pervasive Adenine N6-methylation of Active Genes in Fungi.</title>
        <authorList>
            <consortium name="DOE Joint Genome Institute"/>
            <person name="Mondo S.J."/>
            <person name="Dannebaum R.O."/>
            <person name="Kuo R.C."/>
            <person name="Labutti K."/>
            <person name="Haridas S."/>
            <person name="Kuo A."/>
            <person name="Salamov A."/>
            <person name="Ahrendt S.R."/>
            <person name="Lipzen A."/>
            <person name="Sullivan W."/>
            <person name="Andreopoulos W.B."/>
            <person name="Clum A."/>
            <person name="Lindquist E."/>
            <person name="Daum C."/>
            <person name="Ramamoorthy G.K."/>
            <person name="Gryganskyi A."/>
            <person name="Culley D."/>
            <person name="Magnuson J.K."/>
            <person name="James T.Y."/>
            <person name="O'Malley M.A."/>
            <person name="Stajich J.E."/>
            <person name="Spatafora J.W."/>
            <person name="Visel A."/>
            <person name="Grigoriev I.V."/>
        </authorList>
    </citation>
    <scope>NUCLEOTIDE SEQUENCE [LARGE SCALE GENOMIC DNA]</scope>
    <source>
        <strain evidence="7 8">62-1032</strain>
    </source>
</reference>
<evidence type="ECO:0000313" key="8">
    <source>
        <dbReference type="Proteomes" id="UP000193467"/>
    </source>
</evidence>
<dbReference type="EMBL" id="MCGR01000003">
    <property type="protein sequence ID" value="ORY90704.1"/>
    <property type="molecule type" value="Genomic_DNA"/>
</dbReference>
<evidence type="ECO:0000256" key="4">
    <source>
        <dbReference type="ARBA" id="ARBA00023157"/>
    </source>
</evidence>
<keyword evidence="2" id="KW-0964">Secreted</keyword>
<evidence type="ECO:0000256" key="2">
    <source>
        <dbReference type="ARBA" id="ARBA00022525"/>
    </source>
</evidence>